<keyword evidence="4 6" id="KW-1133">Transmembrane helix</keyword>
<dbReference type="AlphaFoldDB" id="A0A0M0H8T7"/>
<keyword evidence="5 6" id="KW-0472">Membrane</keyword>
<feature type="transmembrane region" description="Helical" evidence="6">
    <location>
        <begin position="369"/>
        <end position="390"/>
    </location>
</feature>
<feature type="transmembrane region" description="Helical" evidence="6">
    <location>
        <begin position="159"/>
        <end position="189"/>
    </location>
</feature>
<feature type="transmembrane region" description="Helical" evidence="6">
    <location>
        <begin position="84"/>
        <end position="103"/>
    </location>
</feature>
<keyword evidence="8" id="KW-1185">Reference proteome</keyword>
<dbReference type="EMBL" id="LGUG01000004">
    <property type="protein sequence ID" value="KON98485.1"/>
    <property type="molecule type" value="Genomic_DNA"/>
</dbReference>
<dbReference type="GO" id="GO:0005886">
    <property type="term" value="C:plasma membrane"/>
    <property type="evidence" value="ECO:0007669"/>
    <property type="project" value="UniProtKB-SubCell"/>
</dbReference>
<dbReference type="GO" id="GO:0055085">
    <property type="term" value="P:transmembrane transport"/>
    <property type="evidence" value="ECO:0007669"/>
    <property type="project" value="InterPro"/>
</dbReference>
<evidence type="ECO:0000256" key="6">
    <source>
        <dbReference type="RuleBase" id="RU363032"/>
    </source>
</evidence>
<dbReference type="Pfam" id="PF00528">
    <property type="entry name" value="BPD_transp_1"/>
    <property type="match status" value="1"/>
</dbReference>
<feature type="transmembrane region" description="Helical" evidence="6">
    <location>
        <begin position="313"/>
        <end position="338"/>
    </location>
</feature>
<dbReference type="InterPro" id="IPR000515">
    <property type="entry name" value="MetI-like"/>
</dbReference>
<feature type="transmembrane region" description="Helical" evidence="6">
    <location>
        <begin position="115"/>
        <end position="139"/>
    </location>
</feature>
<evidence type="ECO:0000256" key="5">
    <source>
        <dbReference type="ARBA" id="ARBA00023136"/>
    </source>
</evidence>
<comment type="subcellular location">
    <subcellularLocation>
        <location evidence="6">Cell membrane</location>
        <topology evidence="6">Multi-pass membrane protein</topology>
    </subcellularLocation>
    <subcellularLocation>
        <location evidence="1">Membrane</location>
        <topology evidence="1">Multi-pass membrane protein</topology>
    </subcellularLocation>
</comment>
<dbReference type="SUPFAM" id="SSF161098">
    <property type="entry name" value="MetI-like"/>
    <property type="match status" value="2"/>
</dbReference>
<dbReference type="Gene3D" id="1.10.3720.10">
    <property type="entry name" value="MetI-like"/>
    <property type="match status" value="2"/>
</dbReference>
<feature type="transmembrane region" description="Helical" evidence="6">
    <location>
        <begin position="209"/>
        <end position="233"/>
    </location>
</feature>
<dbReference type="PROSITE" id="PS50928">
    <property type="entry name" value="ABC_TM1"/>
    <property type="match status" value="2"/>
</dbReference>
<sequence length="577" mass="63410">MQNEQGKVSFLPASPVRRKVSRDEWIQRVLLIVMLAALAIGVLLPLIDLFGKALVDEAGTFIGFANFVKYFSTPALVQSLGNTLYISSVTTVVSVTLAFLYAYALHRTAIKGKAFFKYIALLPLFAPTMMHGIALTYLFGNQGVVTNGFFGLFPAGIDIHLYGPVGIILAEIIYTFPQAFLILSVSLAVADYTLYEAADTLRAGRMRTFFTVTLPGIKYGLISALFVVFTLSFTDFGAPKIVGGQYNVLATDIYKQVIGQQNMTMGATVGMILLVPALLAFIVDRLAERKQGAFITAKSKPYRLDKKPIRDTIYSVYCLLIAAGILVMLGAVVLAALVKVWPYDLTITLAHFDFTNVAGEGFTPYWNSLLVAGISAVIGTVVTFINAYLIEKTRVFPAVRQTGYFLSIMPMALPGLVIGLAYIFFFNSPGNPLNWMYGTVSILVLANIVHFYSVAFITATSALKKLDKEFELVSESMRVPFYKTFFRVTVPMTLPAILEITVYYFVNSMVTISAVIFLYAADLKLAAVAIVNMDDAGDIAPAAAMSVLILVTNILVRLAYELITRGIRRRTDAWQKR</sequence>
<dbReference type="Proteomes" id="UP000037269">
    <property type="component" value="Unassembled WGS sequence"/>
</dbReference>
<name>A0A0M0H8T7_ANEMI</name>
<feature type="transmembrane region" description="Helical" evidence="6">
    <location>
        <begin position="496"/>
        <end position="519"/>
    </location>
</feature>
<organism evidence="7 8">
    <name type="scientific">Aneurinibacillus migulanus</name>
    <name type="common">Bacillus migulanus</name>
    <dbReference type="NCBI Taxonomy" id="47500"/>
    <lineage>
        <taxon>Bacteria</taxon>
        <taxon>Bacillati</taxon>
        <taxon>Bacillota</taxon>
        <taxon>Bacilli</taxon>
        <taxon>Bacillales</taxon>
        <taxon>Paenibacillaceae</taxon>
        <taxon>Aneurinibacillus group</taxon>
        <taxon>Aneurinibacillus</taxon>
    </lineage>
</organism>
<comment type="caution">
    <text evidence="7">The sequence shown here is derived from an EMBL/GenBank/DDBJ whole genome shotgun (WGS) entry which is preliminary data.</text>
</comment>
<feature type="transmembrane region" description="Helical" evidence="6">
    <location>
        <begin position="437"/>
        <end position="459"/>
    </location>
</feature>
<feature type="transmembrane region" description="Helical" evidence="6">
    <location>
        <begin position="263"/>
        <end position="283"/>
    </location>
</feature>
<dbReference type="CDD" id="cd06261">
    <property type="entry name" value="TM_PBP2"/>
    <property type="match status" value="2"/>
</dbReference>
<evidence type="ECO:0000256" key="4">
    <source>
        <dbReference type="ARBA" id="ARBA00022989"/>
    </source>
</evidence>
<proteinExistence type="inferred from homology"/>
<gene>
    <name evidence="7" type="ORF">AF333_11675</name>
</gene>
<dbReference type="PATRIC" id="fig|47500.12.peg.4748"/>
<dbReference type="STRING" id="47500.AF333_11675"/>
<evidence type="ECO:0000256" key="2">
    <source>
        <dbReference type="ARBA" id="ARBA00022448"/>
    </source>
</evidence>
<feature type="transmembrane region" description="Helical" evidence="6">
    <location>
        <begin position="25"/>
        <end position="47"/>
    </location>
</feature>
<dbReference type="NCBIfam" id="TIGR03262">
    <property type="entry name" value="PhnU2"/>
    <property type="match status" value="1"/>
</dbReference>
<feature type="transmembrane region" description="Helical" evidence="6">
    <location>
        <begin position="539"/>
        <end position="560"/>
    </location>
</feature>
<reference evidence="7 8" key="1">
    <citation type="submission" date="2015-07" db="EMBL/GenBank/DDBJ databases">
        <title>Fjat-14205 dsm 2895.</title>
        <authorList>
            <person name="Liu B."/>
            <person name="Wang J."/>
            <person name="Zhu Y."/>
            <person name="Liu G."/>
            <person name="Chen Q."/>
            <person name="Chen Z."/>
            <person name="Lan J."/>
            <person name="Che J."/>
            <person name="Ge C."/>
            <person name="Shi H."/>
            <person name="Pan Z."/>
            <person name="Liu X."/>
        </authorList>
    </citation>
    <scope>NUCLEOTIDE SEQUENCE [LARGE SCALE GENOMIC DNA]</scope>
    <source>
        <strain evidence="7 8">DSM 2895</strain>
    </source>
</reference>
<evidence type="ECO:0000256" key="3">
    <source>
        <dbReference type="ARBA" id="ARBA00022692"/>
    </source>
</evidence>
<feature type="transmembrane region" description="Helical" evidence="6">
    <location>
        <begin position="402"/>
        <end position="425"/>
    </location>
</feature>
<keyword evidence="2 6" id="KW-0813">Transport</keyword>
<dbReference type="InterPro" id="IPR035906">
    <property type="entry name" value="MetI-like_sf"/>
</dbReference>
<accession>A0A0M0H8T7</accession>
<keyword evidence="3 6" id="KW-0812">Transmembrane</keyword>
<dbReference type="PANTHER" id="PTHR43496">
    <property type="entry name" value="PROTEIN LPLB"/>
    <property type="match status" value="1"/>
</dbReference>
<protein>
    <submittedName>
        <fullName evidence="7">Phosphonate ABC transporter permease</fullName>
    </submittedName>
</protein>
<dbReference type="PANTHER" id="PTHR43496:SF1">
    <property type="entry name" value="POLYGALACTURONAN_RHAMNOGALACTURONAN TRANSPORT SYSTEM PERMEASE PROTEIN YTEP"/>
    <property type="match status" value="1"/>
</dbReference>
<evidence type="ECO:0000313" key="8">
    <source>
        <dbReference type="Proteomes" id="UP000037269"/>
    </source>
</evidence>
<evidence type="ECO:0000256" key="1">
    <source>
        <dbReference type="ARBA" id="ARBA00004141"/>
    </source>
</evidence>
<evidence type="ECO:0000313" key="7">
    <source>
        <dbReference type="EMBL" id="KON98485.1"/>
    </source>
</evidence>
<dbReference type="InterPro" id="IPR017664">
    <property type="entry name" value="AminoethylPonate_ABC_perm-1"/>
</dbReference>
<comment type="similarity">
    <text evidence="6">Belongs to the binding-protein-dependent transport system permease family.</text>
</comment>